<comment type="caution">
    <text evidence="1">The sequence shown here is derived from an EMBL/GenBank/DDBJ whole genome shotgun (WGS) entry which is preliminary data.</text>
</comment>
<protein>
    <submittedName>
        <fullName evidence="1">Uncharacterized protein</fullName>
    </submittedName>
</protein>
<dbReference type="Proteomes" id="UP001367676">
    <property type="component" value="Unassembled WGS sequence"/>
</dbReference>
<organism evidence="1 2">
    <name type="scientific">Parthenolecanium corni</name>
    <dbReference type="NCBI Taxonomy" id="536013"/>
    <lineage>
        <taxon>Eukaryota</taxon>
        <taxon>Metazoa</taxon>
        <taxon>Ecdysozoa</taxon>
        <taxon>Arthropoda</taxon>
        <taxon>Hexapoda</taxon>
        <taxon>Insecta</taxon>
        <taxon>Pterygota</taxon>
        <taxon>Neoptera</taxon>
        <taxon>Paraneoptera</taxon>
        <taxon>Hemiptera</taxon>
        <taxon>Sternorrhyncha</taxon>
        <taxon>Coccoidea</taxon>
        <taxon>Coccidae</taxon>
        <taxon>Parthenolecanium</taxon>
    </lineage>
</organism>
<dbReference type="AlphaFoldDB" id="A0AAN9TU63"/>
<proteinExistence type="predicted"/>
<keyword evidence="2" id="KW-1185">Reference proteome</keyword>
<evidence type="ECO:0000313" key="1">
    <source>
        <dbReference type="EMBL" id="KAK7602986.1"/>
    </source>
</evidence>
<sequence length="168" mass="18202">MRLRRREHDRCGAAAPAEVRRGGRGAELGNVIAVLTPPASPRSTGQHSLLSVHVTKMEVRLGTPVVPERAYAAESDARMCMHSRLSSVEPSSRATSCYLQRARIRFSRRLHARSPILGAAAAAGAGPPRTDVSAPGPFGRTLTYTCANSEHVDAFTKVCRTKEYTHLN</sequence>
<dbReference type="EMBL" id="JBBCAQ010000006">
    <property type="protein sequence ID" value="KAK7602986.1"/>
    <property type="molecule type" value="Genomic_DNA"/>
</dbReference>
<reference evidence="1 2" key="1">
    <citation type="submission" date="2024-03" db="EMBL/GenBank/DDBJ databases">
        <title>Adaptation during the transition from Ophiocordyceps entomopathogen to insect associate is accompanied by gene loss and intensified selection.</title>
        <authorList>
            <person name="Ward C.M."/>
            <person name="Onetto C.A."/>
            <person name="Borneman A.R."/>
        </authorList>
    </citation>
    <scope>NUCLEOTIDE SEQUENCE [LARGE SCALE GENOMIC DNA]</scope>
    <source>
        <strain evidence="1">AWRI1</strain>
        <tissue evidence="1">Single Adult Female</tissue>
    </source>
</reference>
<gene>
    <name evidence="1" type="ORF">V9T40_002985</name>
</gene>
<name>A0AAN9TU63_9HEMI</name>
<accession>A0AAN9TU63</accession>
<evidence type="ECO:0000313" key="2">
    <source>
        <dbReference type="Proteomes" id="UP001367676"/>
    </source>
</evidence>